<dbReference type="InterPro" id="IPR000711">
    <property type="entry name" value="ATPase_OSCP/dsu"/>
</dbReference>
<dbReference type="Pfam" id="PF00213">
    <property type="entry name" value="OSCP"/>
    <property type="match status" value="1"/>
</dbReference>
<dbReference type="RefSeq" id="WP_284359991.1">
    <property type="nucleotide sequence ID" value="NZ_BPFZ01000007.1"/>
</dbReference>
<evidence type="ECO:0000256" key="1">
    <source>
        <dbReference type="ARBA" id="ARBA00004370"/>
    </source>
</evidence>
<dbReference type="PROSITE" id="PS00389">
    <property type="entry name" value="ATPASE_DELTA"/>
    <property type="match status" value="1"/>
</dbReference>
<accession>A0ABQ4PW34</accession>
<evidence type="ECO:0000256" key="5">
    <source>
        <dbReference type="ARBA" id="ARBA00023136"/>
    </source>
</evidence>
<comment type="function">
    <text evidence="8">F(1)F(0) ATP synthase produces ATP from ADP in the presence of a proton or sodium gradient. F-type ATPases consist of two structural domains, F(1) containing the extramembraneous catalytic core and F(0) containing the membrane proton channel, linked together by a central stalk and a peripheral stalk. During catalysis, ATP synthesis in the catalytic domain of F(1) is coupled via a rotary mechanism of the central stalk subunits to proton translocation.</text>
</comment>
<dbReference type="NCBIfam" id="TIGR01145">
    <property type="entry name" value="ATP_synt_delta"/>
    <property type="match status" value="1"/>
</dbReference>
<keyword evidence="8" id="KW-1003">Cell membrane</keyword>
<evidence type="ECO:0000256" key="6">
    <source>
        <dbReference type="ARBA" id="ARBA00023196"/>
    </source>
</evidence>
<dbReference type="InterPro" id="IPR020781">
    <property type="entry name" value="ATPase_OSCP/d_CS"/>
</dbReference>
<dbReference type="EMBL" id="BPFZ01000007">
    <property type="protein sequence ID" value="GIU67204.1"/>
    <property type="molecule type" value="Genomic_DNA"/>
</dbReference>
<comment type="function">
    <text evidence="8">This protein is part of the stalk that links CF(0) to CF(1). It either transmits conformational changes from CF(0) to CF(1) or is implicated in proton conduction.</text>
</comment>
<gene>
    <name evidence="8 9" type="primary">atpH</name>
    <name evidence="9" type="ORF">PsB1_1358</name>
</gene>
<evidence type="ECO:0000313" key="10">
    <source>
        <dbReference type="Proteomes" id="UP001161064"/>
    </source>
</evidence>
<sequence length="186" mass="19437">MSGSYRIAIPEAAQRYGAALFELATEAKKVAGVEKDAKALLAAWQTSADLRSAMISPLFGVEQKAAALDAIAANLKAQKITHNFLGLAAQNRRCGDLGGMLAAFLGLAAKARGAVLAEVSTAEPLSEEQLKDLTEALGRAFKGPVDVETTLKPELLGGLVVKIGSRLFDDSVKSKLDALKIAMKGA</sequence>
<dbReference type="Gene3D" id="1.10.520.20">
    <property type="entry name" value="N-terminal domain of the delta subunit of the F1F0-ATP synthase"/>
    <property type="match status" value="1"/>
</dbReference>
<evidence type="ECO:0000256" key="2">
    <source>
        <dbReference type="ARBA" id="ARBA00022448"/>
    </source>
</evidence>
<keyword evidence="6 8" id="KW-0139">CF(1)</keyword>
<dbReference type="NCBIfam" id="NF004406">
    <property type="entry name" value="PRK05758.3-2"/>
    <property type="match status" value="1"/>
</dbReference>
<name>A0ABQ4PW34_9PROT</name>
<evidence type="ECO:0000256" key="8">
    <source>
        <dbReference type="HAMAP-Rule" id="MF_01416"/>
    </source>
</evidence>
<keyword evidence="10" id="KW-1185">Reference proteome</keyword>
<dbReference type="InterPro" id="IPR026015">
    <property type="entry name" value="ATP_synth_OSCP/delta_N_sf"/>
</dbReference>
<keyword evidence="7 8" id="KW-0066">ATP synthesis</keyword>
<comment type="subcellular location">
    <subcellularLocation>
        <location evidence="8">Cell membrane</location>
        <topology evidence="8">Peripheral membrane protein</topology>
    </subcellularLocation>
    <subcellularLocation>
        <location evidence="1">Membrane</location>
    </subcellularLocation>
</comment>
<keyword evidence="4 8" id="KW-0406">Ion transport</keyword>
<evidence type="ECO:0000256" key="3">
    <source>
        <dbReference type="ARBA" id="ARBA00022781"/>
    </source>
</evidence>
<evidence type="ECO:0000313" key="9">
    <source>
        <dbReference type="EMBL" id="GIU67204.1"/>
    </source>
</evidence>
<dbReference type="HAMAP" id="MF_01416">
    <property type="entry name" value="ATP_synth_delta_bact"/>
    <property type="match status" value="1"/>
</dbReference>
<reference evidence="9" key="2">
    <citation type="journal article" date="2023" name="ISME Commun">
        <title>Characterization of a bloom-associated alphaproteobacterial lineage, 'Candidatus Phycosocius': insights into freshwater algal-bacterial interactions.</title>
        <authorList>
            <person name="Tanabe Y."/>
            <person name="Yamaguchi H."/>
            <person name="Yoshida M."/>
            <person name="Kai A."/>
            <person name="Okazaki Y."/>
        </authorList>
    </citation>
    <scope>NUCLEOTIDE SEQUENCE</scope>
    <source>
        <strain evidence="9">BOTRYCO-1</strain>
    </source>
</reference>
<dbReference type="Proteomes" id="UP001161064">
    <property type="component" value="Unassembled WGS sequence"/>
</dbReference>
<organism evidence="9 10">
    <name type="scientific">Candidatus Phycosocius spiralis</name>
    <dbReference type="NCBI Taxonomy" id="2815099"/>
    <lineage>
        <taxon>Bacteria</taxon>
        <taxon>Pseudomonadati</taxon>
        <taxon>Pseudomonadota</taxon>
        <taxon>Alphaproteobacteria</taxon>
        <taxon>Caulobacterales</taxon>
        <taxon>Caulobacterales incertae sedis</taxon>
        <taxon>Candidatus Phycosocius</taxon>
    </lineage>
</organism>
<evidence type="ECO:0000256" key="7">
    <source>
        <dbReference type="ARBA" id="ARBA00023310"/>
    </source>
</evidence>
<evidence type="ECO:0000256" key="4">
    <source>
        <dbReference type="ARBA" id="ARBA00023065"/>
    </source>
</evidence>
<comment type="caution">
    <text evidence="9">The sequence shown here is derived from an EMBL/GenBank/DDBJ whole genome shotgun (WGS) entry which is preliminary data.</text>
</comment>
<dbReference type="PANTHER" id="PTHR11910">
    <property type="entry name" value="ATP SYNTHASE DELTA CHAIN"/>
    <property type="match status" value="1"/>
</dbReference>
<keyword evidence="3 8" id="KW-0375">Hydrogen ion transport</keyword>
<protein>
    <recommendedName>
        <fullName evidence="8">ATP synthase subunit delta</fullName>
    </recommendedName>
    <alternativeName>
        <fullName evidence="8">ATP synthase F(1) sector subunit delta</fullName>
    </alternativeName>
    <alternativeName>
        <fullName evidence="8">F-type ATPase subunit delta</fullName>
        <shortName evidence="8">F-ATPase subunit delta</shortName>
    </alternativeName>
</protein>
<keyword evidence="2 8" id="KW-0813">Transport</keyword>
<keyword evidence="5 8" id="KW-0472">Membrane</keyword>
<dbReference type="PRINTS" id="PR00125">
    <property type="entry name" value="ATPASEDELTA"/>
</dbReference>
<comment type="similarity">
    <text evidence="8">Belongs to the ATPase delta chain family.</text>
</comment>
<dbReference type="SUPFAM" id="SSF47928">
    <property type="entry name" value="N-terminal domain of the delta subunit of the F1F0-ATP synthase"/>
    <property type="match status" value="1"/>
</dbReference>
<reference evidence="9" key="1">
    <citation type="submission" date="2021-05" db="EMBL/GenBank/DDBJ databases">
        <authorList>
            <person name="Tanabe Y."/>
        </authorList>
    </citation>
    <scope>NUCLEOTIDE SEQUENCE</scope>
    <source>
        <strain evidence="9">BOTRYCO-1</strain>
    </source>
</reference>
<proteinExistence type="inferred from homology"/>